<comment type="cofactor">
    <cofactor evidence="1 9">
        <name>Mg(2+)</name>
        <dbReference type="ChEBI" id="CHEBI:18420"/>
    </cofactor>
</comment>
<evidence type="ECO:0000313" key="16">
    <source>
        <dbReference type="Ensembl" id="ENSEBUP00000008019.1"/>
    </source>
</evidence>
<keyword evidence="3 9" id="KW-0723">Serine/threonine-protein kinase</keyword>
<dbReference type="PROSITE" id="PS50011">
    <property type="entry name" value="PROTEIN_KINASE_DOM"/>
    <property type="match status" value="1"/>
</dbReference>
<evidence type="ECO:0000256" key="3">
    <source>
        <dbReference type="ARBA" id="ARBA00022527"/>
    </source>
</evidence>
<dbReference type="Pfam" id="PF00069">
    <property type="entry name" value="Pkinase"/>
    <property type="match status" value="1"/>
</dbReference>
<keyword evidence="17" id="KW-1185">Reference proteome</keyword>
<feature type="active site" description="Proton acceptor" evidence="10">
    <location>
        <position position="140"/>
    </location>
</feature>
<evidence type="ECO:0000256" key="11">
    <source>
        <dbReference type="PIRSR" id="PIRSR038172-2"/>
    </source>
</evidence>
<protein>
    <recommendedName>
        <fullName evidence="9">Mitogen-activated protein kinase kinase kinase kinase</fullName>
        <ecNumber evidence="9">2.7.11.1</ecNumber>
    </recommendedName>
</protein>
<dbReference type="PANTHER" id="PTHR48012:SF18">
    <property type="entry name" value="HAPPYHOUR, ISOFORM A"/>
    <property type="match status" value="1"/>
</dbReference>
<dbReference type="SMART" id="SM00036">
    <property type="entry name" value="CNH"/>
    <property type="match status" value="1"/>
</dbReference>
<dbReference type="GeneTree" id="ENSGT00940000155483"/>
<dbReference type="GO" id="GO:0008349">
    <property type="term" value="F:MAP kinase kinase kinase kinase activity"/>
    <property type="evidence" value="ECO:0007669"/>
    <property type="project" value="InterPro"/>
</dbReference>
<comment type="catalytic activity">
    <reaction evidence="9">
        <text>L-seryl-[protein] + ATP = O-phospho-L-seryl-[protein] + ADP + H(+)</text>
        <dbReference type="Rhea" id="RHEA:17989"/>
        <dbReference type="Rhea" id="RHEA-COMP:9863"/>
        <dbReference type="Rhea" id="RHEA-COMP:11604"/>
        <dbReference type="ChEBI" id="CHEBI:15378"/>
        <dbReference type="ChEBI" id="CHEBI:29999"/>
        <dbReference type="ChEBI" id="CHEBI:30616"/>
        <dbReference type="ChEBI" id="CHEBI:83421"/>
        <dbReference type="ChEBI" id="CHEBI:456216"/>
        <dbReference type="EC" id="2.7.11.1"/>
    </reaction>
</comment>
<evidence type="ECO:0000256" key="7">
    <source>
        <dbReference type="ARBA" id="ARBA00022777"/>
    </source>
</evidence>
<dbReference type="InterPro" id="IPR000719">
    <property type="entry name" value="Prot_kinase_dom"/>
</dbReference>
<evidence type="ECO:0000256" key="6">
    <source>
        <dbReference type="ARBA" id="ARBA00022741"/>
    </source>
</evidence>
<feature type="region of interest" description="Disordered" evidence="13">
    <location>
        <begin position="547"/>
        <end position="566"/>
    </location>
</feature>
<evidence type="ECO:0000256" key="13">
    <source>
        <dbReference type="SAM" id="MobiDB-lite"/>
    </source>
</evidence>
<proteinExistence type="inferred from homology"/>
<dbReference type="Ensembl" id="ENSEBUT00000008511.1">
    <property type="protein sequence ID" value="ENSEBUP00000008019.1"/>
    <property type="gene ID" value="ENSEBUG00000005187.1"/>
</dbReference>
<dbReference type="PANTHER" id="PTHR48012">
    <property type="entry name" value="STERILE20-LIKE KINASE, ISOFORM B-RELATED"/>
    <property type="match status" value="1"/>
</dbReference>
<evidence type="ECO:0000256" key="4">
    <source>
        <dbReference type="ARBA" id="ARBA00022553"/>
    </source>
</evidence>
<evidence type="ECO:0000256" key="5">
    <source>
        <dbReference type="ARBA" id="ARBA00022679"/>
    </source>
</evidence>
<evidence type="ECO:0000313" key="17">
    <source>
        <dbReference type="Proteomes" id="UP000694388"/>
    </source>
</evidence>
<feature type="domain" description="Protein kinase" evidence="14">
    <location>
        <begin position="20"/>
        <end position="277"/>
    </location>
</feature>
<dbReference type="FunFam" id="1.10.510.10:FF:000031">
    <property type="entry name" value="Mitogen-activated protein kinase kinase kinase kinase"/>
    <property type="match status" value="1"/>
</dbReference>
<evidence type="ECO:0000259" key="14">
    <source>
        <dbReference type="PROSITE" id="PS50011"/>
    </source>
</evidence>
<dbReference type="SMART" id="SM00220">
    <property type="entry name" value="S_TKc"/>
    <property type="match status" value="1"/>
</dbReference>
<name>A0A8C4Q062_EPTBU</name>
<dbReference type="GO" id="GO:0005524">
    <property type="term" value="F:ATP binding"/>
    <property type="evidence" value="ECO:0007669"/>
    <property type="project" value="UniProtKB-UniRule"/>
</dbReference>
<evidence type="ECO:0000256" key="10">
    <source>
        <dbReference type="PIRSR" id="PIRSR038172-1"/>
    </source>
</evidence>
<dbReference type="PROSITE" id="PS00107">
    <property type="entry name" value="PROTEIN_KINASE_ATP"/>
    <property type="match status" value="1"/>
</dbReference>
<dbReference type="Gene3D" id="1.10.510.10">
    <property type="entry name" value="Transferase(Phosphotransferase) domain 1"/>
    <property type="match status" value="1"/>
</dbReference>
<dbReference type="SUPFAM" id="SSF56112">
    <property type="entry name" value="Protein kinase-like (PK-like)"/>
    <property type="match status" value="1"/>
</dbReference>
<evidence type="ECO:0000256" key="12">
    <source>
        <dbReference type="PROSITE-ProRule" id="PRU10141"/>
    </source>
</evidence>
<comment type="catalytic activity">
    <reaction evidence="9">
        <text>L-threonyl-[protein] + ATP = O-phospho-L-threonyl-[protein] + ADP + H(+)</text>
        <dbReference type="Rhea" id="RHEA:46608"/>
        <dbReference type="Rhea" id="RHEA-COMP:11060"/>
        <dbReference type="Rhea" id="RHEA-COMP:11605"/>
        <dbReference type="ChEBI" id="CHEBI:15378"/>
        <dbReference type="ChEBI" id="CHEBI:30013"/>
        <dbReference type="ChEBI" id="CHEBI:30616"/>
        <dbReference type="ChEBI" id="CHEBI:61977"/>
        <dbReference type="ChEBI" id="CHEBI:456216"/>
        <dbReference type="EC" id="2.7.11.1"/>
    </reaction>
</comment>
<evidence type="ECO:0000256" key="2">
    <source>
        <dbReference type="ARBA" id="ARBA00008874"/>
    </source>
</evidence>
<evidence type="ECO:0000256" key="8">
    <source>
        <dbReference type="ARBA" id="ARBA00022840"/>
    </source>
</evidence>
<comment type="function">
    <text evidence="9">Serine/threonine kinase that plays a role in the response to environmental stress. Appears to act upstream of the JUN N-terminal pathway.</text>
</comment>
<feature type="compositionally biased region" description="Basic and acidic residues" evidence="13">
    <location>
        <begin position="371"/>
        <end position="382"/>
    </location>
</feature>
<keyword evidence="8 9" id="KW-0067">ATP-binding</keyword>
<keyword evidence="4" id="KW-0597">Phosphoprotein</keyword>
<dbReference type="InterPro" id="IPR050629">
    <property type="entry name" value="STE20/SPS1-PAK"/>
</dbReference>
<feature type="region of interest" description="Disordered" evidence="13">
    <location>
        <begin position="371"/>
        <end position="534"/>
    </location>
</feature>
<dbReference type="InterPro" id="IPR011009">
    <property type="entry name" value="Kinase-like_dom_sf"/>
</dbReference>
<keyword evidence="5 9" id="KW-0808">Transferase</keyword>
<accession>A0A8C4Q062</accession>
<dbReference type="PIRSF" id="PIRSF038172">
    <property type="entry name" value="MAPKKKK"/>
    <property type="match status" value="1"/>
</dbReference>
<organism evidence="16 17">
    <name type="scientific">Eptatretus burgeri</name>
    <name type="common">Inshore hagfish</name>
    <dbReference type="NCBI Taxonomy" id="7764"/>
    <lineage>
        <taxon>Eukaryota</taxon>
        <taxon>Metazoa</taxon>
        <taxon>Chordata</taxon>
        <taxon>Craniata</taxon>
        <taxon>Vertebrata</taxon>
        <taxon>Cyclostomata</taxon>
        <taxon>Myxini</taxon>
        <taxon>Myxiniformes</taxon>
        <taxon>Myxinidae</taxon>
        <taxon>Eptatretinae</taxon>
        <taxon>Eptatretus</taxon>
    </lineage>
</organism>
<dbReference type="InterPro" id="IPR001180">
    <property type="entry name" value="CNH_dom"/>
</dbReference>
<dbReference type="CDD" id="cd06613">
    <property type="entry name" value="STKc_MAP4K3_like"/>
    <property type="match status" value="1"/>
</dbReference>
<dbReference type="PROSITE" id="PS50219">
    <property type="entry name" value="CNH"/>
    <property type="match status" value="1"/>
</dbReference>
<comment type="similarity">
    <text evidence="2 9">Belongs to the protein kinase superfamily. STE Ser/Thr protein kinase family. STE20 subfamily.</text>
</comment>
<evidence type="ECO:0000256" key="9">
    <source>
        <dbReference type="PIRNR" id="PIRNR038172"/>
    </source>
</evidence>
<dbReference type="InterPro" id="IPR017441">
    <property type="entry name" value="Protein_kinase_ATP_BS"/>
</dbReference>
<dbReference type="GO" id="GO:0005737">
    <property type="term" value="C:cytoplasm"/>
    <property type="evidence" value="ECO:0007669"/>
    <property type="project" value="TreeGrafter"/>
</dbReference>
<feature type="binding site" evidence="11">
    <location>
        <begin position="26"/>
        <end position="34"/>
    </location>
    <ligand>
        <name>ATP</name>
        <dbReference type="ChEBI" id="CHEBI:30616"/>
    </ligand>
</feature>
<keyword evidence="6 9" id="KW-0547">Nucleotide-binding</keyword>
<feature type="binding site" evidence="11 12">
    <location>
        <position position="49"/>
    </location>
    <ligand>
        <name>ATP</name>
        <dbReference type="ChEBI" id="CHEBI:30616"/>
    </ligand>
</feature>
<evidence type="ECO:0000256" key="1">
    <source>
        <dbReference type="ARBA" id="ARBA00001946"/>
    </source>
</evidence>
<keyword evidence="7 9" id="KW-0418">Kinase</keyword>
<dbReference type="Pfam" id="PF00780">
    <property type="entry name" value="CNH"/>
    <property type="match status" value="1"/>
</dbReference>
<sequence length="931" mass="104949">MNPAVSPRVDISKKNPQEDFDVIQRIGSGTYGEVYKARNVHTSELSAIKVIKVEPGDDFAVIQQEILMMKDCNHQNIVAYFGSYLRYEKLWICMEYCGGGSLQDIYHVTGSLSEKQIAYVCRETLKGLAYLHMKNKMHRDIKGANILLTDNGNVKLADFGVSAKITATIAKRMSFIGTPYWMAPEVAAVERLGGYNQQCDVWAVGITAIELAELQPPMFDLHPMRALLLMSKSNFLPPKLKEKQKWNPIFHNFVKHALIKNPKKRPTAEKMLQDAFIQQPLTRVLAVELLDQMKSPMPRHFSYPDDEEIEPIALVPHRIASLKFQPDVIPTPPYAVNAPKPIQRSPEFCTVHKNVPVLSSSFHKMEIDKDQGDHECLPGKDENDSDGTLKQVPPPLPPKPIFMQPAESPSTIQHKPRHGSHDDRYLPIALPQQLGGPPMYRPPQYRSHPVLVPPPAYSPRSDQVLPPPSRNSHPQLQDQNPPPLPPHWRLSGRNVQPPPVPQRSLSSSPPVRPPLPGSDQPLALGQAHDRPEKPTIPQLSQIFHKEEQTEDLTDQLESPPELLPRDDKEGMLKLQANGLPPTPKVHMGACFLKIFNGCPLTIHCATSWIHPDTRDQYLIFGADEGIYTINLNELHEAAMEQLVPRKCTWLYVMKNVLMSVSGKVPYLYSHALLVLFEQARREQRLPVISDMWARRNPTSRIAETKGCRRCCADKNVNTGNHYLCSAMQSSLVLLQWYDPLQKFMMVKHFDFPLPSPLHVFEFLFPPSQELPLVCFCLSSGSDDGQDVHFETINLNSASSWFTAVEHGLIHVGVTHINQMLKDTVVVALDNTVKLVNLQGKLKQSKKLISELTFNFQIDALVCLQDSVLAFWKHGMQGRSIRNSEITQEISDRTRVFNLLGSESVVVLESRPTENPAAHSNLYILAGHESTY</sequence>
<reference evidence="16" key="1">
    <citation type="submission" date="2025-08" db="UniProtKB">
        <authorList>
            <consortium name="Ensembl"/>
        </authorList>
    </citation>
    <scope>IDENTIFICATION</scope>
</reference>
<dbReference type="InterPro" id="IPR021160">
    <property type="entry name" value="MAPKKKK"/>
</dbReference>
<feature type="domain" description="CNH" evidence="15">
    <location>
        <begin position="599"/>
        <end position="904"/>
    </location>
</feature>
<dbReference type="Proteomes" id="UP000694388">
    <property type="component" value="Unplaced"/>
</dbReference>
<reference evidence="16" key="2">
    <citation type="submission" date="2025-09" db="UniProtKB">
        <authorList>
            <consortium name="Ensembl"/>
        </authorList>
    </citation>
    <scope>IDENTIFICATION</scope>
</reference>
<dbReference type="AlphaFoldDB" id="A0A8C4Q062"/>
<evidence type="ECO:0000259" key="15">
    <source>
        <dbReference type="PROSITE" id="PS50219"/>
    </source>
</evidence>
<dbReference type="EC" id="2.7.11.1" evidence="9"/>